<dbReference type="KEGG" id="kbs:EPA93_03880"/>
<evidence type="ECO:0000256" key="4">
    <source>
        <dbReference type="ARBA" id="ARBA00023204"/>
    </source>
</evidence>
<dbReference type="GO" id="GO:0003887">
    <property type="term" value="F:DNA-directed DNA polymerase activity"/>
    <property type="evidence" value="ECO:0007669"/>
    <property type="project" value="TreeGrafter"/>
</dbReference>
<evidence type="ECO:0000313" key="7">
    <source>
        <dbReference type="EMBL" id="QBD75176.1"/>
    </source>
</evidence>
<sequence>MRLMFALIDCNNFYASCERVFQPKLNGKPVVVLSNNDGMVIAKSNEAKALGLDLGMPYFEIKDVLKKHNVAVFSSNYTLYGDFSRRVVQTLRELTTDIEIYSIDEVFADLKAFKSYDLLAYGNTIRDTVKKWTHIPVSVGIAPSKTLAKVANKIAKKSSGVVLLDTPQKIEEALRSFPVEDIWGVGNKRLEMLLQRGIRTAWELRNMPDSWVRKKMTITGLRMVYELKGIPCIPLEAQPPAKQQIICSRSFGYFITTLKDMEEAMTYYATRAAERLREQKEVTRDILVYFETSRFNGAQYHPSCVVNLPKETCYTPDIIKATVSAVRKIFKAGYRYRKGGIILLELKPASQRQFDLLTSNDEKKQETIMIALDKVNRKYGDNTLFYAAAGIKQEWQMMRSMKSQNYTTQITELPIAS</sequence>
<dbReference type="InterPro" id="IPR017961">
    <property type="entry name" value="DNA_pol_Y-fam_little_finger"/>
</dbReference>
<keyword evidence="5" id="KW-0742">SOS response</keyword>
<dbReference type="InterPro" id="IPR043128">
    <property type="entry name" value="Rev_trsase/Diguanyl_cyclase"/>
</dbReference>
<evidence type="ECO:0000256" key="5">
    <source>
        <dbReference type="ARBA" id="ARBA00023236"/>
    </source>
</evidence>
<dbReference type="OrthoDB" id="9808813at2"/>
<dbReference type="GO" id="GO:0003684">
    <property type="term" value="F:damaged DNA binding"/>
    <property type="evidence" value="ECO:0007669"/>
    <property type="project" value="InterPro"/>
</dbReference>
<feature type="domain" description="UmuC" evidence="6">
    <location>
        <begin position="5"/>
        <end position="186"/>
    </location>
</feature>
<dbReference type="GO" id="GO:0006281">
    <property type="term" value="P:DNA repair"/>
    <property type="evidence" value="ECO:0007669"/>
    <property type="project" value="UniProtKB-KW"/>
</dbReference>
<dbReference type="SUPFAM" id="SSF56672">
    <property type="entry name" value="DNA/RNA polymerases"/>
    <property type="match status" value="1"/>
</dbReference>
<dbReference type="InterPro" id="IPR043502">
    <property type="entry name" value="DNA/RNA_pol_sf"/>
</dbReference>
<dbReference type="PROSITE" id="PS50173">
    <property type="entry name" value="UMUC"/>
    <property type="match status" value="1"/>
</dbReference>
<evidence type="ECO:0000256" key="2">
    <source>
        <dbReference type="ARBA" id="ARBA00022763"/>
    </source>
</evidence>
<dbReference type="InterPro" id="IPR001126">
    <property type="entry name" value="UmuC"/>
</dbReference>
<dbReference type="Pfam" id="PF00817">
    <property type="entry name" value="IMS"/>
    <property type="match status" value="1"/>
</dbReference>
<accession>A0A4P6JKJ8</accession>
<keyword evidence="4" id="KW-0234">DNA repair</keyword>
<dbReference type="GO" id="GO:0005829">
    <property type="term" value="C:cytosol"/>
    <property type="evidence" value="ECO:0007669"/>
    <property type="project" value="TreeGrafter"/>
</dbReference>
<dbReference type="Pfam" id="PF11799">
    <property type="entry name" value="IMS_C"/>
    <property type="match status" value="1"/>
</dbReference>
<dbReference type="GO" id="GO:0009432">
    <property type="term" value="P:SOS response"/>
    <property type="evidence" value="ECO:0007669"/>
    <property type="project" value="UniProtKB-KW"/>
</dbReference>
<dbReference type="InterPro" id="IPR050116">
    <property type="entry name" value="DNA_polymerase-Y"/>
</dbReference>
<evidence type="ECO:0000259" key="6">
    <source>
        <dbReference type="PROSITE" id="PS50173"/>
    </source>
</evidence>
<dbReference type="InterPro" id="IPR025188">
    <property type="entry name" value="DUF4113"/>
</dbReference>
<name>A0A4P6JKJ8_KTERU</name>
<dbReference type="Gene3D" id="3.40.1170.60">
    <property type="match status" value="1"/>
</dbReference>
<dbReference type="Pfam" id="PF13438">
    <property type="entry name" value="DUF4113"/>
    <property type="match status" value="1"/>
</dbReference>
<gene>
    <name evidence="7" type="ORF">EPA93_03880</name>
</gene>
<dbReference type="Gene3D" id="1.10.150.20">
    <property type="entry name" value="5' to 3' exonuclease, C-terminal subdomain"/>
    <property type="match status" value="1"/>
</dbReference>
<dbReference type="GO" id="GO:0042276">
    <property type="term" value="P:error-prone translesion synthesis"/>
    <property type="evidence" value="ECO:0007669"/>
    <property type="project" value="TreeGrafter"/>
</dbReference>
<dbReference type="Gene3D" id="3.30.70.270">
    <property type="match status" value="1"/>
</dbReference>
<dbReference type="CDD" id="cd01700">
    <property type="entry name" value="PolY_Pol_V_umuC"/>
    <property type="match status" value="1"/>
</dbReference>
<keyword evidence="3" id="KW-0741">SOS mutagenesis</keyword>
<protein>
    <submittedName>
        <fullName evidence="7">Y-family DNA polymerase</fullName>
    </submittedName>
</protein>
<dbReference type="PANTHER" id="PTHR11076">
    <property type="entry name" value="DNA REPAIR POLYMERASE UMUC / TRANSFERASE FAMILY MEMBER"/>
    <property type="match status" value="1"/>
</dbReference>
<keyword evidence="2" id="KW-0227">DNA damage</keyword>
<dbReference type="EMBL" id="CP035758">
    <property type="protein sequence ID" value="QBD75176.1"/>
    <property type="molecule type" value="Genomic_DNA"/>
</dbReference>
<evidence type="ECO:0000256" key="3">
    <source>
        <dbReference type="ARBA" id="ARBA00023199"/>
    </source>
</evidence>
<dbReference type="AlphaFoldDB" id="A0A4P6JKJ8"/>
<dbReference type="PANTHER" id="PTHR11076:SF34">
    <property type="entry name" value="PROTEIN UMUC"/>
    <property type="match status" value="1"/>
</dbReference>
<organism evidence="7 8">
    <name type="scientific">Ktedonosporobacter rubrisoli</name>
    <dbReference type="NCBI Taxonomy" id="2509675"/>
    <lineage>
        <taxon>Bacteria</taxon>
        <taxon>Bacillati</taxon>
        <taxon>Chloroflexota</taxon>
        <taxon>Ktedonobacteria</taxon>
        <taxon>Ktedonobacterales</taxon>
        <taxon>Ktedonosporobacteraceae</taxon>
        <taxon>Ktedonosporobacter</taxon>
    </lineage>
</organism>
<evidence type="ECO:0000256" key="1">
    <source>
        <dbReference type="ARBA" id="ARBA00010945"/>
    </source>
</evidence>
<reference evidence="7 8" key="1">
    <citation type="submission" date="2019-01" db="EMBL/GenBank/DDBJ databases">
        <title>Ktedonosporobacter rubrisoli SCAWS-G2.</title>
        <authorList>
            <person name="Huang Y."/>
            <person name="Yan B."/>
        </authorList>
    </citation>
    <scope>NUCLEOTIDE SEQUENCE [LARGE SCALE GENOMIC DNA]</scope>
    <source>
        <strain evidence="7 8">SCAWS-G2</strain>
    </source>
</reference>
<proteinExistence type="inferred from homology"/>
<evidence type="ECO:0000313" key="8">
    <source>
        <dbReference type="Proteomes" id="UP000290365"/>
    </source>
</evidence>
<comment type="similarity">
    <text evidence="1">Belongs to the DNA polymerase type-Y family.</text>
</comment>
<dbReference type="Proteomes" id="UP000290365">
    <property type="component" value="Chromosome"/>
</dbReference>
<keyword evidence="8" id="KW-1185">Reference proteome</keyword>